<name>A0ABP3NX87_SACER</name>
<comment type="caution">
    <text evidence="3">The sequence shown here is derived from an EMBL/GenBank/DDBJ whole genome shotgun (WGS) entry which is preliminary data.</text>
</comment>
<evidence type="ECO:0008006" key="5">
    <source>
        <dbReference type="Google" id="ProtNLM"/>
    </source>
</evidence>
<dbReference type="PANTHER" id="PTHR30221:SF1">
    <property type="entry name" value="SMALL-CONDUCTANCE MECHANOSENSITIVE CHANNEL"/>
    <property type="match status" value="1"/>
</dbReference>
<dbReference type="EMBL" id="BAAAGS010000061">
    <property type="protein sequence ID" value="GAA0553587.1"/>
    <property type="molecule type" value="Genomic_DNA"/>
</dbReference>
<keyword evidence="2" id="KW-1133">Transmembrane helix</keyword>
<keyword evidence="2" id="KW-0812">Transmembrane</keyword>
<dbReference type="InterPro" id="IPR008910">
    <property type="entry name" value="MSC_TM_helix"/>
</dbReference>
<protein>
    <recommendedName>
        <fullName evidence="5">Transporter (Transmembrane protein)</fullName>
    </recommendedName>
</protein>
<sequence length="285" mass="28900">MFLAQGDIGRSLLGGLEAVIAYIPTIIGALVILLIGYIVAKVVQKVVEKGLHKMGVDRRLKDTPLGGQMDRATPGASPSRVLGKVGFWLIFLIGLVSALGALGIAAVTNFMNQVLAYVPNIIAAILIFIAAALVAGAIGGLARRTMGDTPTGKIVATVGPTLVMGIAVFMILTQLGIAPAIVQITYTALMGAIALGLALAFGLGGRDIAADMLRSGYDRAQREQAQARQEATVGRGAAEDTGWSTTSPGGATTPSGTAPSGTTSPGSATGAPQTGGQMPNRPPAT</sequence>
<gene>
    <name evidence="3" type="ORF">GCM10009533_59530</name>
</gene>
<dbReference type="InterPro" id="IPR045275">
    <property type="entry name" value="MscS_archaea/bacteria_type"/>
</dbReference>
<dbReference type="Proteomes" id="UP001500729">
    <property type="component" value="Unassembled WGS sequence"/>
</dbReference>
<feature type="transmembrane region" description="Helical" evidence="2">
    <location>
        <begin position="184"/>
        <end position="204"/>
    </location>
</feature>
<evidence type="ECO:0000313" key="4">
    <source>
        <dbReference type="Proteomes" id="UP001500729"/>
    </source>
</evidence>
<dbReference type="PANTHER" id="PTHR30221">
    <property type="entry name" value="SMALL-CONDUCTANCE MECHANOSENSITIVE CHANNEL"/>
    <property type="match status" value="1"/>
</dbReference>
<evidence type="ECO:0000256" key="2">
    <source>
        <dbReference type="SAM" id="Phobius"/>
    </source>
</evidence>
<dbReference type="Pfam" id="PF05552">
    <property type="entry name" value="MS_channel_1st_1"/>
    <property type="match status" value="2"/>
</dbReference>
<evidence type="ECO:0000313" key="3">
    <source>
        <dbReference type="EMBL" id="GAA0553587.1"/>
    </source>
</evidence>
<evidence type="ECO:0000256" key="1">
    <source>
        <dbReference type="SAM" id="MobiDB-lite"/>
    </source>
</evidence>
<feature type="transmembrane region" description="Helical" evidence="2">
    <location>
        <begin position="20"/>
        <end position="40"/>
    </location>
</feature>
<keyword evidence="2" id="KW-0472">Membrane</keyword>
<feature type="compositionally biased region" description="Low complexity" evidence="1">
    <location>
        <begin position="244"/>
        <end position="272"/>
    </location>
</feature>
<organism evidence="3 4">
    <name type="scientific">Saccharopolyspora erythraea</name>
    <name type="common">Streptomyces erythraeus</name>
    <dbReference type="NCBI Taxonomy" id="1836"/>
    <lineage>
        <taxon>Bacteria</taxon>
        <taxon>Bacillati</taxon>
        <taxon>Actinomycetota</taxon>
        <taxon>Actinomycetes</taxon>
        <taxon>Pseudonocardiales</taxon>
        <taxon>Pseudonocardiaceae</taxon>
        <taxon>Saccharopolyspora</taxon>
    </lineage>
</organism>
<keyword evidence="4" id="KW-1185">Reference proteome</keyword>
<dbReference type="RefSeq" id="WP_009944699.1">
    <property type="nucleotide sequence ID" value="NZ_BAAAGS010000061.1"/>
</dbReference>
<accession>A0ABP3NX87</accession>
<feature type="transmembrane region" description="Helical" evidence="2">
    <location>
        <begin position="87"/>
        <end position="111"/>
    </location>
</feature>
<feature type="region of interest" description="Disordered" evidence="1">
    <location>
        <begin position="221"/>
        <end position="285"/>
    </location>
</feature>
<feature type="transmembrane region" description="Helical" evidence="2">
    <location>
        <begin position="154"/>
        <end position="178"/>
    </location>
</feature>
<proteinExistence type="predicted"/>
<feature type="transmembrane region" description="Helical" evidence="2">
    <location>
        <begin position="117"/>
        <end position="142"/>
    </location>
</feature>
<dbReference type="Gene3D" id="1.10.287.1260">
    <property type="match status" value="2"/>
</dbReference>
<reference evidence="4" key="1">
    <citation type="journal article" date="2019" name="Int. J. Syst. Evol. Microbiol.">
        <title>The Global Catalogue of Microorganisms (GCM) 10K type strain sequencing project: providing services to taxonomists for standard genome sequencing and annotation.</title>
        <authorList>
            <consortium name="The Broad Institute Genomics Platform"/>
            <consortium name="The Broad Institute Genome Sequencing Center for Infectious Disease"/>
            <person name="Wu L."/>
            <person name="Ma J."/>
        </authorList>
    </citation>
    <scope>NUCLEOTIDE SEQUENCE [LARGE SCALE GENOMIC DNA]</scope>
    <source>
        <strain evidence="4">JCM 10303</strain>
    </source>
</reference>